<organism evidence="1 2">
    <name type="scientific">Phyllosticta citricarpa</name>
    <dbReference type="NCBI Taxonomy" id="55181"/>
    <lineage>
        <taxon>Eukaryota</taxon>
        <taxon>Fungi</taxon>
        <taxon>Dikarya</taxon>
        <taxon>Ascomycota</taxon>
        <taxon>Pezizomycotina</taxon>
        <taxon>Dothideomycetes</taxon>
        <taxon>Dothideomycetes incertae sedis</taxon>
        <taxon>Botryosphaeriales</taxon>
        <taxon>Phyllostictaceae</taxon>
        <taxon>Phyllosticta</taxon>
    </lineage>
</organism>
<keyword evidence="2" id="KW-1185">Reference proteome</keyword>
<evidence type="ECO:0008006" key="3">
    <source>
        <dbReference type="Google" id="ProtNLM"/>
    </source>
</evidence>
<evidence type="ECO:0000313" key="1">
    <source>
        <dbReference type="EMBL" id="KAK7552568.1"/>
    </source>
</evidence>
<evidence type="ECO:0000313" key="2">
    <source>
        <dbReference type="Proteomes" id="UP001365128"/>
    </source>
</evidence>
<protein>
    <recommendedName>
        <fullName evidence="3">Secreted protein</fullName>
    </recommendedName>
</protein>
<comment type="caution">
    <text evidence="1">The sequence shown here is derived from an EMBL/GenBank/DDBJ whole genome shotgun (WGS) entry which is preliminary data.</text>
</comment>
<gene>
    <name evidence="1" type="ORF">IWX46DRAFT_347830</name>
</gene>
<proteinExistence type="predicted"/>
<name>A0ABR1MMX8_9PEZI</name>
<accession>A0ABR1MMX8</accession>
<reference evidence="1 2" key="1">
    <citation type="submission" date="2024-04" db="EMBL/GenBank/DDBJ databases">
        <title>Phyllosticta paracitricarpa is synonymous to the EU quarantine fungus P. citricarpa based on phylogenomic analyses.</title>
        <authorList>
            <consortium name="Lawrence Berkeley National Laboratory"/>
            <person name="Van Ingen-Buijs V.A."/>
            <person name="Van Westerhoven A.C."/>
            <person name="Haridas S."/>
            <person name="Skiadas P."/>
            <person name="Martin F."/>
            <person name="Groenewald J.Z."/>
            <person name="Crous P.W."/>
            <person name="Seidl M.F."/>
        </authorList>
    </citation>
    <scope>NUCLEOTIDE SEQUENCE [LARGE SCALE GENOMIC DNA]</scope>
    <source>
        <strain evidence="1 2">CBS 122670</strain>
    </source>
</reference>
<sequence length="106" mass="11804">MQLGRYRSLPLICAFFPVFLTPPLRPGLDSLFSKSVVEAIMMNKFRLMGCLSNRPRILLLALPPPPVVKMITAVKSKDSCHGPKRSFASARKAVMRIRLHTTLGPT</sequence>
<dbReference type="EMBL" id="JBBPDW010000005">
    <property type="protein sequence ID" value="KAK7552568.1"/>
    <property type="molecule type" value="Genomic_DNA"/>
</dbReference>
<dbReference type="Proteomes" id="UP001365128">
    <property type="component" value="Unassembled WGS sequence"/>
</dbReference>